<keyword evidence="4" id="KW-0804">Transcription</keyword>
<dbReference type="GO" id="GO:0003677">
    <property type="term" value="F:DNA binding"/>
    <property type="evidence" value="ECO:0007669"/>
    <property type="project" value="UniProtKB-KW"/>
</dbReference>
<dbReference type="PANTHER" id="PTHR30118">
    <property type="entry name" value="HTH-TYPE TRANSCRIPTIONAL REGULATOR LEUO-RELATED"/>
    <property type="match status" value="1"/>
</dbReference>
<dbReference type="SUPFAM" id="SSF53850">
    <property type="entry name" value="Periplasmic binding protein-like II"/>
    <property type="match status" value="1"/>
</dbReference>
<reference evidence="6 7" key="1">
    <citation type="submission" date="2016-11" db="EMBL/GenBank/DDBJ databases">
        <authorList>
            <consortium name="Pathogen Informatics"/>
        </authorList>
    </citation>
    <scope>NUCLEOTIDE SEQUENCE [LARGE SCALE GENOMIC DNA]</scope>
    <source>
        <strain evidence="6 7">968</strain>
    </source>
</reference>
<sequence>MDLNLLRVLDALLQENSVTAAAERLATSPPAVSRSLGRLRRITGDALLVRAGQGLVPTPRAVQIRDELGGLLRRADQILRPGAEFDPGKLQRTFTVQAAELFLTALAVPLLERLRHDAPGVNVVFAPEAREDTGALRRGDIDIELGSLDHLDPETRRTPVAMLPMVGVAVQDHPLFERPIIDVGTFATYGHISVSRRGKLHGPIDEALARHGLRRRVPVVVPSHTSAMLLARSSRLIALTVAGSVDTAGLGVRMFGIPLELPAVAVGVAWHPRNDDDAAHAWLRDVLIESFARLPV</sequence>
<name>A0A9Q7SF73_9MYCO</name>
<evidence type="ECO:0000313" key="6">
    <source>
        <dbReference type="EMBL" id="SHX60569.1"/>
    </source>
</evidence>
<dbReference type="AlphaFoldDB" id="A0A9Q7SF73"/>
<dbReference type="RefSeq" id="WP_074357900.1">
    <property type="nucleotide sequence ID" value="NZ_FSCP01000002.1"/>
</dbReference>
<evidence type="ECO:0000256" key="3">
    <source>
        <dbReference type="ARBA" id="ARBA00023125"/>
    </source>
</evidence>
<dbReference type="InterPro" id="IPR036388">
    <property type="entry name" value="WH-like_DNA-bd_sf"/>
</dbReference>
<evidence type="ECO:0000256" key="4">
    <source>
        <dbReference type="ARBA" id="ARBA00023163"/>
    </source>
</evidence>
<comment type="caution">
    <text evidence="6">The sequence shown here is derived from an EMBL/GenBank/DDBJ whole genome shotgun (WGS) entry which is preliminary data.</text>
</comment>
<accession>A0A9Q7SF73</accession>
<dbReference type="PROSITE" id="PS50931">
    <property type="entry name" value="HTH_LYSR"/>
    <property type="match status" value="1"/>
</dbReference>
<dbReference type="CDD" id="cd08460">
    <property type="entry name" value="PBP2_DntR_like_1"/>
    <property type="match status" value="1"/>
</dbReference>
<dbReference type="Pfam" id="PF03466">
    <property type="entry name" value="LysR_substrate"/>
    <property type="match status" value="1"/>
</dbReference>
<proteinExistence type="inferred from homology"/>
<protein>
    <submittedName>
        <fullName evidence="6">Transcriptional regulator, LysR family</fullName>
    </submittedName>
</protein>
<dbReference type="Gene3D" id="1.10.10.10">
    <property type="entry name" value="Winged helix-like DNA-binding domain superfamily/Winged helix DNA-binding domain"/>
    <property type="match status" value="1"/>
</dbReference>
<feature type="domain" description="HTH lysR-type" evidence="5">
    <location>
        <begin position="1"/>
        <end position="58"/>
    </location>
</feature>
<keyword evidence="3" id="KW-0238">DNA-binding</keyword>
<evidence type="ECO:0000256" key="2">
    <source>
        <dbReference type="ARBA" id="ARBA00023015"/>
    </source>
</evidence>
<organism evidence="6 7">
    <name type="scientific">Mycobacteroides abscessus subsp. bolletii</name>
    <dbReference type="NCBI Taxonomy" id="319705"/>
    <lineage>
        <taxon>Bacteria</taxon>
        <taxon>Bacillati</taxon>
        <taxon>Actinomycetota</taxon>
        <taxon>Actinomycetes</taxon>
        <taxon>Mycobacteriales</taxon>
        <taxon>Mycobacteriaceae</taxon>
        <taxon>Mycobacteroides</taxon>
        <taxon>Mycobacteroides abscessus</taxon>
    </lineage>
</organism>
<evidence type="ECO:0000313" key="7">
    <source>
        <dbReference type="Proteomes" id="UP000185183"/>
    </source>
</evidence>
<dbReference type="Proteomes" id="UP000185183">
    <property type="component" value="Unassembled WGS sequence"/>
</dbReference>
<dbReference type="EMBL" id="FSFA01000004">
    <property type="protein sequence ID" value="SHX60569.1"/>
    <property type="molecule type" value="Genomic_DNA"/>
</dbReference>
<dbReference type="SUPFAM" id="SSF46785">
    <property type="entry name" value="Winged helix' DNA-binding domain"/>
    <property type="match status" value="1"/>
</dbReference>
<dbReference type="InterPro" id="IPR050389">
    <property type="entry name" value="LysR-type_TF"/>
</dbReference>
<dbReference type="InterPro" id="IPR005119">
    <property type="entry name" value="LysR_subst-bd"/>
</dbReference>
<evidence type="ECO:0000256" key="1">
    <source>
        <dbReference type="ARBA" id="ARBA00009437"/>
    </source>
</evidence>
<keyword evidence="2" id="KW-0805">Transcription regulation</keyword>
<dbReference type="InterPro" id="IPR036390">
    <property type="entry name" value="WH_DNA-bd_sf"/>
</dbReference>
<evidence type="ECO:0000259" key="5">
    <source>
        <dbReference type="PROSITE" id="PS50931"/>
    </source>
</evidence>
<comment type="similarity">
    <text evidence="1">Belongs to the LysR transcriptional regulatory family.</text>
</comment>
<dbReference type="Pfam" id="PF00126">
    <property type="entry name" value="HTH_1"/>
    <property type="match status" value="1"/>
</dbReference>
<dbReference type="InterPro" id="IPR000847">
    <property type="entry name" value="LysR_HTH_N"/>
</dbReference>
<dbReference type="Gene3D" id="3.40.190.10">
    <property type="entry name" value="Periplasmic binding protein-like II"/>
    <property type="match status" value="2"/>
</dbReference>
<dbReference type="PANTHER" id="PTHR30118:SF15">
    <property type="entry name" value="TRANSCRIPTIONAL REGULATORY PROTEIN"/>
    <property type="match status" value="1"/>
</dbReference>
<gene>
    <name evidence="6" type="primary">leuO</name>
    <name evidence="6" type="ORF">SAMEA2275694_03249</name>
</gene>
<dbReference type="GO" id="GO:0003700">
    <property type="term" value="F:DNA-binding transcription factor activity"/>
    <property type="evidence" value="ECO:0007669"/>
    <property type="project" value="InterPro"/>
</dbReference>